<feature type="transmembrane region" description="Helical" evidence="7">
    <location>
        <begin position="121"/>
        <end position="138"/>
    </location>
</feature>
<gene>
    <name evidence="8" type="ORF">RNJ44_02237</name>
</gene>
<organism evidence="8 9">
    <name type="scientific">Nakaseomyces bracarensis</name>
    <dbReference type="NCBI Taxonomy" id="273131"/>
    <lineage>
        <taxon>Eukaryota</taxon>
        <taxon>Fungi</taxon>
        <taxon>Dikarya</taxon>
        <taxon>Ascomycota</taxon>
        <taxon>Saccharomycotina</taxon>
        <taxon>Saccharomycetes</taxon>
        <taxon>Saccharomycetales</taxon>
        <taxon>Saccharomycetaceae</taxon>
        <taxon>Nakaseomyces</taxon>
    </lineage>
</organism>
<dbReference type="NCBIfam" id="TIGR00951">
    <property type="entry name" value="2A43"/>
    <property type="match status" value="1"/>
</dbReference>
<feature type="transmembrane region" description="Helical" evidence="7">
    <location>
        <begin position="39"/>
        <end position="59"/>
    </location>
</feature>
<evidence type="ECO:0000256" key="5">
    <source>
        <dbReference type="ARBA" id="ARBA00022989"/>
    </source>
</evidence>
<dbReference type="Proteomes" id="UP001623330">
    <property type="component" value="Unassembled WGS sequence"/>
</dbReference>
<keyword evidence="4" id="KW-0677">Repeat</keyword>
<evidence type="ECO:0000256" key="1">
    <source>
        <dbReference type="ARBA" id="ARBA00004127"/>
    </source>
</evidence>
<comment type="caution">
    <text evidence="8">The sequence shown here is derived from an EMBL/GenBank/DDBJ whole genome shotgun (WGS) entry which is preliminary data.</text>
</comment>
<proteinExistence type="predicted"/>
<dbReference type="PANTHER" id="PTHR13131">
    <property type="entry name" value="CYSTINOSIN"/>
    <property type="match status" value="1"/>
</dbReference>
<comment type="subcellular location">
    <subcellularLocation>
        <location evidence="1">Endomembrane system</location>
        <topology evidence="1">Multi-pass membrane protein</topology>
    </subcellularLocation>
</comment>
<reference evidence="8 9" key="1">
    <citation type="submission" date="2024-05" db="EMBL/GenBank/DDBJ databases">
        <title>Long read based assembly of the Candida bracarensis genome reveals expanded adhesin content.</title>
        <authorList>
            <person name="Marcet-Houben M."/>
            <person name="Ksiezopolska E."/>
            <person name="Gabaldon T."/>
        </authorList>
    </citation>
    <scope>NUCLEOTIDE SEQUENCE [LARGE SCALE GENOMIC DNA]</scope>
    <source>
        <strain evidence="8 9">CBM6</strain>
    </source>
</reference>
<name>A0ABR4NN24_9SACH</name>
<accession>A0ABR4NN24</accession>
<keyword evidence="3 7" id="KW-0812">Transmembrane</keyword>
<feature type="transmembrane region" description="Helical" evidence="7">
    <location>
        <begin position="79"/>
        <end position="100"/>
    </location>
</feature>
<dbReference type="InterPro" id="IPR005282">
    <property type="entry name" value="LC_transporter"/>
</dbReference>
<keyword evidence="6 7" id="KW-0472">Membrane</keyword>
<dbReference type="PANTHER" id="PTHR13131:SF5">
    <property type="entry name" value="CYSTINOSIN"/>
    <property type="match status" value="1"/>
</dbReference>
<sequence length="266" mass="30955">MEIDNILGFIYVSAWSVSMYSPLITNWRHKSARAMSTDFVLLNLTGYFYLVCSLTLQLYKWLPEKPDDTVERPKLSGFDYCYCLHGFCLTAIMTTQLFYGRELWGFTDEYRGRMKKIYKRVLMISIFTFCLVTLQFVYDNRVLGWDNSRTLIYCNKLFFLKITMSLIKYIPQVLHNYERKSMKGFAISGVFLDITGGIASIIQLICQVLKDTNINLDVIVSNFGKVGLALVTLMFNFIFISQWLIYEKTSKGNEHESLGNKEKQMT</sequence>
<evidence type="ECO:0000256" key="7">
    <source>
        <dbReference type="SAM" id="Phobius"/>
    </source>
</evidence>
<dbReference type="Gene3D" id="1.20.1280.290">
    <property type="match status" value="1"/>
</dbReference>
<feature type="transmembrane region" description="Helical" evidence="7">
    <location>
        <begin position="6"/>
        <end position="27"/>
    </location>
</feature>
<dbReference type="EMBL" id="JBEVYD010000012">
    <property type="protein sequence ID" value="KAL3229150.1"/>
    <property type="molecule type" value="Genomic_DNA"/>
</dbReference>
<dbReference type="Pfam" id="PF04193">
    <property type="entry name" value="PQ-loop"/>
    <property type="match status" value="2"/>
</dbReference>
<keyword evidence="9" id="KW-1185">Reference proteome</keyword>
<dbReference type="SMART" id="SM00679">
    <property type="entry name" value="CTNS"/>
    <property type="match status" value="2"/>
</dbReference>
<keyword evidence="2" id="KW-0813">Transport</keyword>
<evidence type="ECO:0000256" key="2">
    <source>
        <dbReference type="ARBA" id="ARBA00022448"/>
    </source>
</evidence>
<evidence type="ECO:0000256" key="3">
    <source>
        <dbReference type="ARBA" id="ARBA00022692"/>
    </source>
</evidence>
<protein>
    <submittedName>
        <fullName evidence="8">Cystine transporter</fullName>
    </submittedName>
</protein>
<keyword evidence="5 7" id="KW-1133">Transmembrane helix</keyword>
<evidence type="ECO:0000256" key="6">
    <source>
        <dbReference type="ARBA" id="ARBA00023136"/>
    </source>
</evidence>
<evidence type="ECO:0000256" key="4">
    <source>
        <dbReference type="ARBA" id="ARBA00022737"/>
    </source>
</evidence>
<evidence type="ECO:0000313" key="8">
    <source>
        <dbReference type="EMBL" id="KAL3229150.1"/>
    </source>
</evidence>
<feature type="transmembrane region" description="Helical" evidence="7">
    <location>
        <begin position="226"/>
        <end position="246"/>
    </location>
</feature>
<dbReference type="InterPro" id="IPR006603">
    <property type="entry name" value="PQ-loop_rpt"/>
</dbReference>
<feature type="transmembrane region" description="Helical" evidence="7">
    <location>
        <begin position="182"/>
        <end position="206"/>
    </location>
</feature>
<evidence type="ECO:0000313" key="9">
    <source>
        <dbReference type="Proteomes" id="UP001623330"/>
    </source>
</evidence>